<dbReference type="InterPro" id="IPR036166">
    <property type="entry name" value="YxeA-like_sf"/>
</dbReference>
<evidence type="ECO:0000313" key="1">
    <source>
        <dbReference type="EMBL" id="EHI70711.1"/>
    </source>
</evidence>
<evidence type="ECO:0000313" key="2">
    <source>
        <dbReference type="Proteomes" id="UP000003330"/>
    </source>
</evidence>
<dbReference type="AlphaFoldDB" id="G5JZE1"/>
<dbReference type="RefSeq" id="WP_008086944.1">
    <property type="nucleotide sequence ID" value="NZ_AEUX02000001.1"/>
</dbReference>
<sequence>MKKTIFFFTMIAAIGLAVWGKQYYTDRYVVDDYYYTQIPLDSDNSKDSYLKDKDGKDIKDLPGKVYPLKAFNKEGKEKELEITFRGTKKDYPAPGSYVEVEHSKTIIVGERIISQEKVPQKALQAIKAQSNSAHSH</sequence>
<protein>
    <recommendedName>
        <fullName evidence="3">YxeA family protein</fullName>
    </recommendedName>
</protein>
<reference evidence="1 2" key="1">
    <citation type="journal article" date="2014" name="Int. J. Syst. Evol. Microbiol.">
        <title>Phylogenomics and the dynamic genome evolution of the genus Streptococcus.</title>
        <authorList>
            <consortium name="The Broad Institute Genome Sequencing Platform"/>
            <person name="Richards V.P."/>
            <person name="Palmer S.R."/>
            <person name="Pavinski Bitar P.D."/>
            <person name="Qin X."/>
            <person name="Weinstock G.M."/>
            <person name="Highlander S.K."/>
            <person name="Town C.D."/>
            <person name="Burne R.A."/>
            <person name="Stanhope M.J."/>
        </authorList>
    </citation>
    <scope>NUCLEOTIDE SEQUENCE [LARGE SCALE GENOMIC DNA]</scope>
    <source>
        <strain evidence="1 2">707-05</strain>
    </source>
</reference>
<accession>G5JZE1</accession>
<gene>
    <name evidence="1" type="ORF">STRIC_0651</name>
</gene>
<dbReference type="Gene3D" id="2.40.50.480">
    <property type="match status" value="1"/>
</dbReference>
<organism evidence="1 2">
    <name type="scientific">Streptococcus ictaluri 707-05</name>
    <dbReference type="NCBI Taxonomy" id="764299"/>
    <lineage>
        <taxon>Bacteria</taxon>
        <taxon>Bacillati</taxon>
        <taxon>Bacillota</taxon>
        <taxon>Bacilli</taxon>
        <taxon>Lactobacillales</taxon>
        <taxon>Streptococcaceae</taxon>
        <taxon>Streptococcus</taxon>
    </lineage>
</organism>
<comment type="caution">
    <text evidence="1">The sequence shown here is derived from an EMBL/GenBank/DDBJ whole genome shotgun (WGS) entry which is preliminary data.</text>
</comment>
<evidence type="ECO:0008006" key="3">
    <source>
        <dbReference type="Google" id="ProtNLM"/>
    </source>
</evidence>
<keyword evidence="2" id="KW-1185">Reference proteome</keyword>
<dbReference type="InterPro" id="IPR006542">
    <property type="entry name" value="DUF1093"/>
</dbReference>
<dbReference type="SUPFAM" id="SSF159121">
    <property type="entry name" value="BC4932-like"/>
    <property type="match status" value="1"/>
</dbReference>
<proteinExistence type="predicted"/>
<dbReference type="OrthoDB" id="3035432at2"/>
<dbReference type="EMBL" id="AEUX02000001">
    <property type="protein sequence ID" value="EHI70711.1"/>
    <property type="molecule type" value="Genomic_DNA"/>
</dbReference>
<dbReference type="Proteomes" id="UP000003330">
    <property type="component" value="Unassembled WGS sequence"/>
</dbReference>
<dbReference type="STRING" id="764299.STRIC_0651"/>
<name>G5JZE1_9STRE</name>
<dbReference type="Pfam" id="PF06486">
    <property type="entry name" value="DUF1093"/>
    <property type="match status" value="1"/>
</dbReference>